<feature type="region of interest" description="Disordered" evidence="1">
    <location>
        <begin position="1"/>
        <end position="22"/>
    </location>
</feature>
<evidence type="ECO:0000313" key="2">
    <source>
        <dbReference type="EMBL" id="SPO60019.1"/>
    </source>
</evidence>
<keyword evidence="3" id="KW-1185">Reference proteome</keyword>
<comment type="caution">
    <text evidence="2">The sequence shown here is derived from an EMBL/GenBank/DDBJ whole genome shotgun (WGS) entry which is preliminary data.</text>
</comment>
<feature type="compositionally biased region" description="Basic residues" evidence="1">
    <location>
        <begin position="8"/>
        <end position="17"/>
    </location>
</feature>
<dbReference type="EMBL" id="OPYN01000071">
    <property type="protein sequence ID" value="SPO60019.1"/>
    <property type="molecule type" value="Genomic_DNA"/>
</dbReference>
<proteinExistence type="predicted"/>
<accession>A0AAQ1P9A6</accession>
<feature type="region of interest" description="Disordered" evidence="1">
    <location>
        <begin position="54"/>
        <end position="112"/>
    </location>
</feature>
<dbReference type="AlphaFoldDB" id="A0AAQ1P9A6"/>
<organism evidence="2 3">
    <name type="scientific">Pseudomonas inefficax</name>
    <dbReference type="NCBI Taxonomy" id="2078786"/>
    <lineage>
        <taxon>Bacteria</taxon>
        <taxon>Pseudomonadati</taxon>
        <taxon>Pseudomonadota</taxon>
        <taxon>Gammaproteobacteria</taxon>
        <taxon>Pseudomonadales</taxon>
        <taxon>Pseudomonadaceae</taxon>
        <taxon>Pseudomonas</taxon>
    </lineage>
</organism>
<reference evidence="2 3" key="1">
    <citation type="submission" date="2018-02" db="EMBL/GenBank/DDBJ databases">
        <authorList>
            <person name="Dubost A."/>
        </authorList>
    </citation>
    <scope>NUCLEOTIDE SEQUENCE [LARGE SCALE GENOMIC DNA]</scope>
    <source>
        <strain evidence="3">JV551A3</strain>
    </source>
</reference>
<dbReference type="Proteomes" id="UP000294335">
    <property type="component" value="Unassembled WGS sequence"/>
</dbReference>
<evidence type="ECO:0000256" key="1">
    <source>
        <dbReference type="SAM" id="MobiDB-lite"/>
    </source>
</evidence>
<evidence type="ECO:0000313" key="3">
    <source>
        <dbReference type="Proteomes" id="UP000294335"/>
    </source>
</evidence>
<name>A0AAQ1P9A6_9PSED</name>
<gene>
    <name evidence="2" type="ORF">JV551A3_V1_710004</name>
</gene>
<protein>
    <submittedName>
        <fullName evidence="2">Uncharacterized protein</fullName>
    </submittedName>
</protein>
<sequence>MNADIQKAKRPKAKSQKPKSLGDGFDIANSPFAMATLTHLFALTASHFLPNAAKSNQKTLRSHHPAPALRSGVPSRRSCSREYALQAPSMGPQRLTGIHARHLPPQDLCSAS</sequence>